<gene>
    <name evidence="5" type="ORF">EDC30_104295</name>
</gene>
<feature type="domain" description="Baseplate hub protein gp44/GpP-like second" evidence="4">
    <location>
        <begin position="95"/>
        <end position="142"/>
    </location>
</feature>
<dbReference type="Proteomes" id="UP000295382">
    <property type="component" value="Unassembled WGS sequence"/>
</dbReference>
<keyword evidence="6" id="KW-1185">Reference proteome</keyword>
<dbReference type="OrthoDB" id="9016931at2"/>
<organism evidence="5 6">
    <name type="scientific">Paucimonas lemoignei</name>
    <name type="common">Pseudomonas lemoignei</name>
    <dbReference type="NCBI Taxonomy" id="29443"/>
    <lineage>
        <taxon>Bacteria</taxon>
        <taxon>Pseudomonadati</taxon>
        <taxon>Pseudomonadota</taxon>
        <taxon>Betaproteobacteria</taxon>
        <taxon>Burkholderiales</taxon>
        <taxon>Burkholderiaceae</taxon>
        <taxon>Paucimonas</taxon>
    </lineage>
</organism>
<accession>A0A4R3HYU2</accession>
<dbReference type="Gene3D" id="2.30.300.10">
    <property type="entry name" value="Baseplate protein-like domain - beta roll fold"/>
    <property type="match status" value="1"/>
</dbReference>
<reference evidence="5 6" key="1">
    <citation type="submission" date="2019-03" db="EMBL/GenBank/DDBJ databases">
        <title>Genomic Encyclopedia of Type Strains, Phase IV (KMG-IV): sequencing the most valuable type-strain genomes for metagenomic binning, comparative biology and taxonomic classification.</title>
        <authorList>
            <person name="Goeker M."/>
        </authorList>
    </citation>
    <scope>NUCLEOTIDE SEQUENCE [LARGE SCALE GENOMIC DNA]</scope>
    <source>
        <strain evidence="5 6">DSM 7445</strain>
    </source>
</reference>
<dbReference type="Pfam" id="PF21929">
    <property type="entry name" value="GpP_4th"/>
    <property type="match status" value="1"/>
</dbReference>
<feature type="domain" description="Baseplate hub protein gp44/GpP-like second" evidence="4">
    <location>
        <begin position="158"/>
        <end position="199"/>
    </location>
</feature>
<feature type="region of interest" description="Disordered" evidence="1">
    <location>
        <begin position="373"/>
        <end position="395"/>
    </location>
</feature>
<feature type="domain" description="Baseplate hub protein gp44-like N-terminal" evidence="2">
    <location>
        <begin position="8"/>
        <end position="93"/>
    </location>
</feature>
<evidence type="ECO:0000313" key="6">
    <source>
        <dbReference type="Proteomes" id="UP000295382"/>
    </source>
</evidence>
<dbReference type="PIRSF" id="PIRSF004440">
    <property type="entry name" value="GpP"/>
    <property type="match status" value="1"/>
</dbReference>
<dbReference type="InterPro" id="IPR053981">
    <property type="entry name" value="Gp44/GpP-like_2nd"/>
</dbReference>
<evidence type="ECO:0000259" key="2">
    <source>
        <dbReference type="Pfam" id="PF21683"/>
    </source>
</evidence>
<evidence type="ECO:0000259" key="4">
    <source>
        <dbReference type="Pfam" id="PF22255"/>
    </source>
</evidence>
<dbReference type="InterPro" id="IPR049354">
    <property type="entry name" value="GpP-like_N"/>
</dbReference>
<feature type="domain" description="Baseplate hub protein gp44/GpP-like C-terminal" evidence="3">
    <location>
        <begin position="290"/>
        <end position="373"/>
    </location>
</feature>
<sequence length="395" mass="43629">MMEQRNKLTLHVGGRIYGGWTSVLVRHGIEQIAGTFDISLTERWPNQQTEWAIPPGEFCEVRIGAHVVVNGYVDSVSVTYDANDHRIQIKGRDRTGDLVDCSAPSQAFSGLTFKQIADKLCAPFSVKVYDETTSEKKLTVQQKKIGKQGTPPKSKRVEGSLPKCACQNGETVFRTLEKLARNEGLLLVSDHEGGLLLTRAGRAGRVEVPLEFGKNVLSANLDVSHANLFSEITVKGQSSAQDVDDVGKFESVISSKTTVKRAGGDVKTGSSQIARYRPLIVVCESQADAARIRQRAEWEVGNREAKSRKYVATVQGWYPDPKSDDIWRINSMVRVIDRLSRIDEEWLIAAVNFKLDEGGTTAEIELTSPKAFDQLPEIPQPKKGAADTTGKFERV</sequence>
<proteinExistence type="predicted"/>
<dbReference type="RefSeq" id="WP_132258428.1">
    <property type="nucleotide sequence ID" value="NZ_SLZQ01000004.1"/>
</dbReference>
<protein>
    <submittedName>
        <fullName evidence="5">Prophage tail gpP-like protein</fullName>
    </submittedName>
</protein>
<comment type="caution">
    <text evidence="5">The sequence shown here is derived from an EMBL/GenBank/DDBJ whole genome shotgun (WGS) entry which is preliminary data.</text>
</comment>
<evidence type="ECO:0000256" key="1">
    <source>
        <dbReference type="SAM" id="MobiDB-lite"/>
    </source>
</evidence>
<dbReference type="Pfam" id="PF22255">
    <property type="entry name" value="Gp44-like_2nd"/>
    <property type="match status" value="2"/>
</dbReference>
<dbReference type="InterPro" id="IPR026276">
    <property type="entry name" value="Baseplate_GpP"/>
</dbReference>
<name>A0A4R3HYU2_PAULE</name>
<dbReference type="AlphaFoldDB" id="A0A4R3HYU2"/>
<dbReference type="Gene3D" id="3.30.1920.10">
    <property type="entry name" value="Baseplate protein-like domains - 2 layer sandwich fold"/>
    <property type="match status" value="1"/>
</dbReference>
<dbReference type="InterPro" id="IPR023399">
    <property type="entry name" value="Baseplate-like_2-layer_sand"/>
</dbReference>
<evidence type="ECO:0000259" key="3">
    <source>
        <dbReference type="Pfam" id="PF21929"/>
    </source>
</evidence>
<dbReference type="Gene3D" id="3.55.50.10">
    <property type="entry name" value="Baseplate protein-like domains"/>
    <property type="match status" value="1"/>
</dbReference>
<dbReference type="SUPFAM" id="SSF69279">
    <property type="entry name" value="Phage tail proteins"/>
    <property type="match status" value="2"/>
</dbReference>
<evidence type="ECO:0000313" key="5">
    <source>
        <dbReference type="EMBL" id="TCS37491.1"/>
    </source>
</evidence>
<dbReference type="Pfam" id="PF21683">
    <property type="entry name" value="GpP-like_1st"/>
    <property type="match status" value="1"/>
</dbReference>
<dbReference type="EMBL" id="SLZQ01000004">
    <property type="protein sequence ID" value="TCS37491.1"/>
    <property type="molecule type" value="Genomic_DNA"/>
</dbReference>
<dbReference type="InterPro" id="IPR053982">
    <property type="entry name" value="Gp44/GpP-like_C"/>
</dbReference>